<dbReference type="EMBL" id="JARKHS020025921">
    <property type="protein sequence ID" value="KAK8766867.1"/>
    <property type="molecule type" value="Genomic_DNA"/>
</dbReference>
<dbReference type="SUPFAM" id="SSF51445">
    <property type="entry name" value="(Trans)glycosidases"/>
    <property type="match status" value="1"/>
</dbReference>
<evidence type="ECO:0000313" key="1">
    <source>
        <dbReference type="EMBL" id="KAK8766867.1"/>
    </source>
</evidence>
<evidence type="ECO:0000313" key="2">
    <source>
        <dbReference type="Proteomes" id="UP001321473"/>
    </source>
</evidence>
<dbReference type="AlphaFoldDB" id="A0AAQ4DWM7"/>
<gene>
    <name evidence="1" type="ORF">V5799_006352</name>
</gene>
<dbReference type="Gene3D" id="3.10.50.10">
    <property type="match status" value="1"/>
</dbReference>
<keyword evidence="2" id="KW-1185">Reference proteome</keyword>
<dbReference type="Proteomes" id="UP001321473">
    <property type="component" value="Unassembled WGS sequence"/>
</dbReference>
<organism evidence="1 2">
    <name type="scientific">Amblyomma americanum</name>
    <name type="common">Lone star tick</name>
    <dbReference type="NCBI Taxonomy" id="6943"/>
    <lineage>
        <taxon>Eukaryota</taxon>
        <taxon>Metazoa</taxon>
        <taxon>Ecdysozoa</taxon>
        <taxon>Arthropoda</taxon>
        <taxon>Chelicerata</taxon>
        <taxon>Arachnida</taxon>
        <taxon>Acari</taxon>
        <taxon>Parasitiformes</taxon>
        <taxon>Ixodida</taxon>
        <taxon>Ixodoidea</taxon>
        <taxon>Ixodidae</taxon>
        <taxon>Amblyomminae</taxon>
        <taxon>Amblyomma</taxon>
    </lineage>
</organism>
<comment type="caution">
    <text evidence="1">The sequence shown here is derived from an EMBL/GenBank/DDBJ whole genome shotgun (WGS) entry which is preliminary data.</text>
</comment>
<reference evidence="1 2" key="1">
    <citation type="journal article" date="2023" name="Arcadia Sci">
        <title>De novo assembly of a long-read Amblyomma americanum tick genome.</title>
        <authorList>
            <person name="Chou S."/>
            <person name="Poskanzer K.E."/>
            <person name="Rollins M."/>
            <person name="Thuy-Boun P.S."/>
        </authorList>
    </citation>
    <scope>NUCLEOTIDE SEQUENCE [LARGE SCALE GENOMIC DNA]</scope>
    <source>
        <strain evidence="1">F_SG_1</strain>
        <tissue evidence="1">Salivary glands</tissue>
    </source>
</reference>
<protein>
    <submittedName>
        <fullName evidence="1">Uncharacterized protein</fullName>
    </submittedName>
</protein>
<dbReference type="InterPro" id="IPR029070">
    <property type="entry name" value="Chitinase_insertion_sf"/>
</dbReference>
<proteinExistence type="predicted"/>
<dbReference type="Gene3D" id="3.20.20.80">
    <property type="entry name" value="Glycosidases"/>
    <property type="match status" value="1"/>
</dbReference>
<dbReference type="InterPro" id="IPR017853">
    <property type="entry name" value="GH"/>
</dbReference>
<accession>A0AAQ4DWM7</accession>
<sequence length="382" mass="42319">MVLCYFDPTMSTAFSPPFTRSDLCVECCSYFIYDGLEVDGQGNIKQRTGTGPAPVDTVQDWLELKRATDLKVLCGLRFQAPPSGGAADLRVAHITQTLHTSYAEWDGAAFIWTTVDAQKEIALYRAVRKEFGDAAFKIIAHISPTVIYAYNFTAMRIYTDVIVVETHNFAVHGRAYPPCMYESGGFMDVSSKNLVRTMCYVECTHNFAVHGRAYPPCMYESGGFMDVSSKNLPLLMAVGCARRQVDVLNEILGPMPHLVGKLVPTVSTVGKKYVFADAAKVEVGDLVDLSVPPQNVPLATICQEKAAWTFKLENKTKCYSAFNNKKEWIGFESPTSVVLKTELVKKKKLLGIAVLNIEQDDRSACTEDSWPYLLGAVQQALR</sequence>
<name>A0AAQ4DWM7_AMBAM</name>